<keyword evidence="2" id="KW-1185">Reference proteome</keyword>
<protein>
    <submittedName>
        <fullName evidence="1">Uncharacterized protein</fullName>
    </submittedName>
</protein>
<reference evidence="2" key="1">
    <citation type="journal article" date="2024" name="Proc. Natl. Acad. Sci. U.S.A.">
        <title>Extraordinary preservation of gene collinearity over three hundred million years revealed in homosporous lycophytes.</title>
        <authorList>
            <person name="Li C."/>
            <person name="Wickell D."/>
            <person name="Kuo L.Y."/>
            <person name="Chen X."/>
            <person name="Nie B."/>
            <person name="Liao X."/>
            <person name="Peng D."/>
            <person name="Ji J."/>
            <person name="Jenkins J."/>
            <person name="Williams M."/>
            <person name="Shu S."/>
            <person name="Plott C."/>
            <person name="Barry K."/>
            <person name="Rajasekar S."/>
            <person name="Grimwood J."/>
            <person name="Han X."/>
            <person name="Sun S."/>
            <person name="Hou Z."/>
            <person name="He W."/>
            <person name="Dai G."/>
            <person name="Sun C."/>
            <person name="Schmutz J."/>
            <person name="Leebens-Mack J.H."/>
            <person name="Li F.W."/>
            <person name="Wang L."/>
        </authorList>
    </citation>
    <scope>NUCLEOTIDE SEQUENCE [LARGE SCALE GENOMIC DNA]</scope>
    <source>
        <strain evidence="2">cv. PW_Plant_1</strain>
    </source>
</reference>
<gene>
    <name evidence="1" type="ORF">O6H91_09G021100</name>
</gene>
<sequence length="271" mass="29344">MNWASGSHKRKEPDELVADLLSNVSISPAKKFRPDKGLYPIIEEPHFVTPTDDFPVDLSEDFSSSALGVSSPSVSLFPSASGVADEKAIVLYKPVNPPLFPGGPPAGSSELPIRVNSLLPQKGIRVSAHSPFSFRAADKWYEDFYKSMPTISSSQEDLTMASDKEPDNFLAVIPWVPPSPVFSALGSNETVERPNLVTDSLVATDCEPLQYEDGGDEMAIDEGEEMAVEEGNSIDTNANFAPFVNAIPDLNTSWQHYAVLQPPNTSATWSG</sequence>
<evidence type="ECO:0000313" key="2">
    <source>
        <dbReference type="Proteomes" id="UP001162992"/>
    </source>
</evidence>
<evidence type="ECO:0000313" key="1">
    <source>
        <dbReference type="EMBL" id="KAJ7542994.1"/>
    </source>
</evidence>
<proteinExistence type="predicted"/>
<dbReference type="EMBL" id="CM055100">
    <property type="protein sequence ID" value="KAJ7542994.1"/>
    <property type="molecule type" value="Genomic_DNA"/>
</dbReference>
<organism evidence="1 2">
    <name type="scientific">Diphasiastrum complanatum</name>
    <name type="common">Issler's clubmoss</name>
    <name type="synonym">Lycopodium complanatum</name>
    <dbReference type="NCBI Taxonomy" id="34168"/>
    <lineage>
        <taxon>Eukaryota</taxon>
        <taxon>Viridiplantae</taxon>
        <taxon>Streptophyta</taxon>
        <taxon>Embryophyta</taxon>
        <taxon>Tracheophyta</taxon>
        <taxon>Lycopodiopsida</taxon>
        <taxon>Lycopodiales</taxon>
        <taxon>Lycopodiaceae</taxon>
        <taxon>Lycopodioideae</taxon>
        <taxon>Diphasiastrum</taxon>
    </lineage>
</organism>
<accession>A0ACC2CM77</accession>
<dbReference type="Proteomes" id="UP001162992">
    <property type="component" value="Chromosome 9"/>
</dbReference>
<comment type="caution">
    <text evidence="1">The sequence shown here is derived from an EMBL/GenBank/DDBJ whole genome shotgun (WGS) entry which is preliminary data.</text>
</comment>
<name>A0ACC2CM77_DIPCM</name>